<reference evidence="8 9" key="1">
    <citation type="journal article" date="2018" name="Sci. Rep.">
        <title>Comparative analysis of the Pocillopora damicornis genome highlights role of immune system in coral evolution.</title>
        <authorList>
            <person name="Cunning R."/>
            <person name="Bay R.A."/>
            <person name="Gillette P."/>
            <person name="Baker A.C."/>
            <person name="Traylor-Knowles N."/>
        </authorList>
    </citation>
    <scope>NUCLEOTIDE SEQUENCE [LARGE SCALE GENOMIC DNA]</scope>
    <source>
        <strain evidence="8">RSMAS</strain>
        <tissue evidence="8">Whole animal</tissue>
    </source>
</reference>
<evidence type="ECO:0000313" key="9">
    <source>
        <dbReference type="Proteomes" id="UP000275408"/>
    </source>
</evidence>
<evidence type="ECO:0000256" key="5">
    <source>
        <dbReference type="SAM" id="MobiDB-lite"/>
    </source>
</evidence>
<dbReference type="AlphaFoldDB" id="A0A3M6TGB1"/>
<dbReference type="PROSITE" id="PS51257">
    <property type="entry name" value="PROKAR_LIPOPROTEIN"/>
    <property type="match status" value="1"/>
</dbReference>
<evidence type="ECO:0000313" key="8">
    <source>
        <dbReference type="EMBL" id="RMX40447.1"/>
    </source>
</evidence>
<comment type="subcellular location">
    <subcellularLocation>
        <location evidence="1">Membrane</location>
        <topology evidence="1">Single-pass type I membrane protein</topology>
    </subcellularLocation>
</comment>
<gene>
    <name evidence="8" type="ORF">pdam_00009433</name>
</gene>
<keyword evidence="3 6" id="KW-1133">Transmembrane helix</keyword>
<feature type="domain" description="Syndecan/Neurexin" evidence="7">
    <location>
        <begin position="230"/>
        <end position="267"/>
    </location>
</feature>
<feature type="transmembrane region" description="Helical" evidence="6">
    <location>
        <begin position="222"/>
        <end position="250"/>
    </location>
</feature>
<evidence type="ECO:0000256" key="4">
    <source>
        <dbReference type="ARBA" id="ARBA00023136"/>
    </source>
</evidence>
<evidence type="ECO:0000256" key="1">
    <source>
        <dbReference type="ARBA" id="ARBA00004479"/>
    </source>
</evidence>
<dbReference type="InterPro" id="IPR027789">
    <property type="entry name" value="Syndecan/Neurexin_dom"/>
</dbReference>
<evidence type="ECO:0000256" key="3">
    <source>
        <dbReference type="ARBA" id="ARBA00022989"/>
    </source>
</evidence>
<evidence type="ECO:0000259" key="7">
    <source>
        <dbReference type="Pfam" id="PF01034"/>
    </source>
</evidence>
<keyword evidence="2 6" id="KW-0812">Transmembrane</keyword>
<keyword evidence="9" id="KW-1185">Reference proteome</keyword>
<accession>A0A3M6TGB1</accession>
<evidence type="ECO:0000256" key="2">
    <source>
        <dbReference type="ARBA" id="ARBA00022692"/>
    </source>
</evidence>
<name>A0A3M6TGB1_POCDA</name>
<keyword evidence="4 6" id="KW-0472">Membrane</keyword>
<dbReference type="OrthoDB" id="5981315at2759"/>
<dbReference type="Proteomes" id="UP000275408">
    <property type="component" value="Unassembled WGS sequence"/>
</dbReference>
<dbReference type="EMBL" id="RCHS01003631">
    <property type="protein sequence ID" value="RMX40447.1"/>
    <property type="molecule type" value="Genomic_DNA"/>
</dbReference>
<dbReference type="GO" id="GO:0016020">
    <property type="term" value="C:membrane"/>
    <property type="evidence" value="ECO:0007669"/>
    <property type="project" value="UniProtKB-SubCell"/>
</dbReference>
<comment type="caution">
    <text evidence="8">The sequence shown here is derived from an EMBL/GenBank/DDBJ whole genome shotgun (WGS) entry which is preliminary data.</text>
</comment>
<evidence type="ECO:0000256" key="6">
    <source>
        <dbReference type="SAM" id="Phobius"/>
    </source>
</evidence>
<dbReference type="Pfam" id="PF01034">
    <property type="entry name" value="Syndecan"/>
    <property type="match status" value="1"/>
</dbReference>
<feature type="compositionally biased region" description="Basic and acidic residues" evidence="5">
    <location>
        <begin position="195"/>
        <end position="214"/>
    </location>
</feature>
<protein>
    <recommendedName>
        <fullName evidence="7">Syndecan/Neurexin domain-containing protein</fullName>
    </recommendedName>
</protein>
<sequence>MELAERVFRVVVCSLLISGCFEGKLVQIGALNTALSESANNGGEAKLGTVLLNEDIKERKISKRDVENNESLSVQNSVDPTEIGQTFIITSTRALKQTKRANVLSASPSKVKIDTSPTRKYDGNSSETVAINSQYSTPHTMGASIDGVVTTRVVKSSIHPTSIVSSKILAAQTFSELLSRSATINPAELTTNRPKTKETTPKGESDVKMKKDPNEREQRKTLFGFVTIEILVALLAGAACAVVLLIFLVYRLKKRNEGSYELQESISLKTAAHTEEKEVFV</sequence>
<organism evidence="8 9">
    <name type="scientific">Pocillopora damicornis</name>
    <name type="common">Cauliflower coral</name>
    <name type="synonym">Millepora damicornis</name>
    <dbReference type="NCBI Taxonomy" id="46731"/>
    <lineage>
        <taxon>Eukaryota</taxon>
        <taxon>Metazoa</taxon>
        <taxon>Cnidaria</taxon>
        <taxon>Anthozoa</taxon>
        <taxon>Hexacorallia</taxon>
        <taxon>Scleractinia</taxon>
        <taxon>Astrocoeniina</taxon>
        <taxon>Pocilloporidae</taxon>
        <taxon>Pocillopora</taxon>
    </lineage>
</organism>
<proteinExistence type="predicted"/>
<feature type="region of interest" description="Disordered" evidence="5">
    <location>
        <begin position="185"/>
        <end position="214"/>
    </location>
</feature>